<feature type="compositionally biased region" description="Basic and acidic residues" evidence="1">
    <location>
        <begin position="630"/>
        <end position="639"/>
    </location>
</feature>
<dbReference type="EMBL" id="KQ981062">
    <property type="protein sequence ID" value="KYN09965.1"/>
    <property type="molecule type" value="Genomic_DNA"/>
</dbReference>
<dbReference type="PANTHER" id="PTHR37162:SF1">
    <property type="entry name" value="BED-TYPE DOMAIN-CONTAINING PROTEIN"/>
    <property type="match status" value="1"/>
</dbReference>
<sequence>MNNEPSIKCKRSFVEAWLTDDRYKFWIRRVPSNNSLYYCSVCNKTFSCQSRNVSKHADSTYHKNNIKKSCENNEDNAVKKSKATFQLKWLYIEEFKHWLREVPDDDSLCYCKICDKSFVCGLPQIYRHAETKTHMNKCESNEIRQSNEDWNTESNESLLPFDERIKEAEIRYAALIAEMNIPHQSANKILSFFQHVGKDPHVLRSMKMGRTKCKSIITNVLSKVETKRVVDNIQNTKFSIFIDETSDICNEKWTFQVRYPDPGTLDIRTQLVELINIDAKYSSAEKLFNAFKNEMYKLQVPFPNIIALSCDNASVMIGKHVSFQKKLEKECPRLLTFPCPCHSAALAAHAASDKIPEVCDRFTKMIVSYINSSPKRLAVFSEFCECFEGKTLKLLKLSDTRWLSHHACVERLLKYWDTIKHFLHEAVVSEKTKPAEKAYFLFLEYSLNFFNQFNAYFQTSQTRIHDKGLREGIQLEVVLSEEAIYWEYPGRQSFSVSWENRVATERNRNPVTSVPGDTSEDTDTDNCDCTTMAGLARAIALEEKMRRRCERRVVHKEYKERFSSPYDPYYYYYKEEEKITSTVEEMRSFHRWVIRQFAGQSMANGVDIGTASKILYPTRYTQVSEASSEGDAKQPDTLRIRGRTKGSSAGTSSTEPSGPSDTGDRPRSRPGPKCSKADARPLSRPSSSRKRTKKLQRQQATSTSPEEGSKKKAREADLPSDGSVTGMDSDDLSTASRGSAGVSGRIRSLEQRPAGGSAPHSAAGSVPASVAVSSDEDARVVSGGPVAPPSNRRKRGRPPTTGEYVARSEALRRSNEEDEKSLTLARDRLYRELDGDKLLSSAKIDLEKWKEDLSERPDEELSERIYKGQMEVIWVVKASGNLKGTFQCALKVAATSNVDAGMREDTEGKSRKIPGRHGIYGDPVPQA</sequence>
<feature type="compositionally biased region" description="Basic residues" evidence="1">
    <location>
        <begin position="687"/>
        <end position="696"/>
    </location>
</feature>
<dbReference type="PANTHER" id="PTHR37162">
    <property type="entry name" value="HAT FAMILY DIMERISATION DOMAINCONTAINING PROTEIN-RELATED"/>
    <property type="match status" value="1"/>
</dbReference>
<reference evidence="2 3" key="1">
    <citation type="submission" date="2015-09" db="EMBL/GenBank/DDBJ databases">
        <title>Trachymyrmex cornetzi WGS genome.</title>
        <authorList>
            <person name="Nygaard S."/>
            <person name="Hu H."/>
            <person name="Boomsma J."/>
            <person name="Zhang G."/>
        </authorList>
    </citation>
    <scope>NUCLEOTIDE SEQUENCE [LARGE SCALE GENOMIC DNA]</scope>
    <source>
        <strain evidence="2">Tcor2-1</strain>
        <tissue evidence="2">Whole body</tissue>
    </source>
</reference>
<feature type="region of interest" description="Disordered" evidence="1">
    <location>
        <begin position="901"/>
        <end position="927"/>
    </location>
</feature>
<proteinExistence type="predicted"/>
<dbReference type="SUPFAM" id="SSF53098">
    <property type="entry name" value="Ribonuclease H-like"/>
    <property type="match status" value="1"/>
</dbReference>
<feature type="compositionally biased region" description="Basic and acidic residues" evidence="1">
    <location>
        <begin position="707"/>
        <end position="717"/>
    </location>
</feature>
<evidence type="ECO:0000313" key="3">
    <source>
        <dbReference type="Proteomes" id="UP000078492"/>
    </source>
</evidence>
<accession>A0A151ISV2</accession>
<evidence type="ECO:0000313" key="2">
    <source>
        <dbReference type="EMBL" id="KYN09965.1"/>
    </source>
</evidence>
<feature type="compositionally biased region" description="Polar residues" evidence="1">
    <location>
        <begin position="697"/>
        <end position="706"/>
    </location>
</feature>
<evidence type="ECO:0000256" key="1">
    <source>
        <dbReference type="SAM" id="MobiDB-lite"/>
    </source>
</evidence>
<organism evidence="2 3">
    <name type="scientific">Trachymyrmex cornetzi</name>
    <dbReference type="NCBI Taxonomy" id="471704"/>
    <lineage>
        <taxon>Eukaryota</taxon>
        <taxon>Metazoa</taxon>
        <taxon>Ecdysozoa</taxon>
        <taxon>Arthropoda</taxon>
        <taxon>Hexapoda</taxon>
        <taxon>Insecta</taxon>
        <taxon>Pterygota</taxon>
        <taxon>Neoptera</taxon>
        <taxon>Endopterygota</taxon>
        <taxon>Hymenoptera</taxon>
        <taxon>Apocrita</taxon>
        <taxon>Aculeata</taxon>
        <taxon>Formicoidea</taxon>
        <taxon>Formicidae</taxon>
        <taxon>Myrmicinae</taxon>
        <taxon>Trachymyrmex</taxon>
    </lineage>
</organism>
<keyword evidence="3" id="KW-1185">Reference proteome</keyword>
<feature type="compositionally biased region" description="Polar residues" evidence="1">
    <location>
        <begin position="645"/>
        <end position="660"/>
    </location>
</feature>
<gene>
    <name evidence="2" type="ORF">ALC57_17903</name>
</gene>
<feature type="compositionally biased region" description="Basic and acidic residues" evidence="1">
    <location>
        <begin position="901"/>
        <end position="910"/>
    </location>
</feature>
<feature type="compositionally biased region" description="Low complexity" evidence="1">
    <location>
        <begin position="753"/>
        <end position="773"/>
    </location>
</feature>
<dbReference type="InterPro" id="IPR012337">
    <property type="entry name" value="RNaseH-like_sf"/>
</dbReference>
<protein>
    <submittedName>
        <fullName evidence="2">SCAN domain-containing protein 3</fullName>
    </submittedName>
</protein>
<dbReference type="AlphaFoldDB" id="A0A151ISV2"/>
<dbReference type="Proteomes" id="UP000078492">
    <property type="component" value="Unassembled WGS sequence"/>
</dbReference>
<feature type="region of interest" description="Disordered" evidence="1">
    <location>
        <begin position="623"/>
        <end position="821"/>
    </location>
</feature>
<dbReference type="STRING" id="471704.A0A151ISV2"/>
<name>A0A151ISV2_9HYME</name>